<feature type="chain" id="PRO_5040197350" description="triacylglycerol lipase" evidence="19">
    <location>
        <begin position="26"/>
        <end position="423"/>
    </location>
</feature>
<dbReference type="CDD" id="cd00519">
    <property type="entry name" value="Lipase_3"/>
    <property type="match status" value="1"/>
</dbReference>
<dbReference type="SUPFAM" id="SSF53474">
    <property type="entry name" value="alpha/beta-Hydrolases"/>
    <property type="match status" value="1"/>
</dbReference>
<evidence type="ECO:0000256" key="11">
    <source>
        <dbReference type="ARBA" id="ARBA00022968"/>
    </source>
</evidence>
<evidence type="ECO:0000256" key="6">
    <source>
        <dbReference type="ARBA" id="ARBA00013279"/>
    </source>
</evidence>
<keyword evidence="13" id="KW-0072">Autophagy</keyword>
<evidence type="ECO:0000256" key="9">
    <source>
        <dbReference type="ARBA" id="ARBA00022801"/>
    </source>
</evidence>
<gene>
    <name evidence="21" type="ORF">BDN70DRAFT_884094</name>
</gene>
<keyword evidence="15" id="KW-0472">Membrane</keyword>
<dbReference type="InterPro" id="IPR029058">
    <property type="entry name" value="AB_hydrolase_fold"/>
</dbReference>
<dbReference type="GO" id="GO:0032585">
    <property type="term" value="C:multivesicular body membrane"/>
    <property type="evidence" value="ECO:0007669"/>
    <property type="project" value="UniProtKB-SubCell"/>
</dbReference>
<dbReference type="Proteomes" id="UP000807469">
    <property type="component" value="Unassembled WGS sequence"/>
</dbReference>
<dbReference type="FunFam" id="3.40.50.1820:FF:000129">
    <property type="entry name" value="Autophagy related lipase Atg15, putative"/>
    <property type="match status" value="1"/>
</dbReference>
<evidence type="ECO:0000256" key="13">
    <source>
        <dbReference type="ARBA" id="ARBA00023006"/>
    </source>
</evidence>
<dbReference type="PANTHER" id="PTHR47175:SF2">
    <property type="entry name" value="LIPASE ATG15-RELATED"/>
    <property type="match status" value="1"/>
</dbReference>
<evidence type="ECO:0000256" key="16">
    <source>
        <dbReference type="ARBA" id="ARBA00023180"/>
    </source>
</evidence>
<dbReference type="AlphaFoldDB" id="A0A9P5YUZ8"/>
<dbReference type="PANTHER" id="PTHR47175">
    <property type="entry name" value="LIPASE ATG15-RELATED"/>
    <property type="match status" value="1"/>
</dbReference>
<evidence type="ECO:0000256" key="14">
    <source>
        <dbReference type="ARBA" id="ARBA00023098"/>
    </source>
</evidence>
<dbReference type="GO" id="GO:0004620">
    <property type="term" value="F:phospholipase activity"/>
    <property type="evidence" value="ECO:0007669"/>
    <property type="project" value="TreeGrafter"/>
</dbReference>
<evidence type="ECO:0000256" key="4">
    <source>
        <dbReference type="ARBA" id="ARBA00010701"/>
    </source>
</evidence>
<evidence type="ECO:0000256" key="7">
    <source>
        <dbReference type="ARBA" id="ARBA00022692"/>
    </source>
</evidence>
<keyword evidence="11" id="KW-0735">Signal-anchor</keyword>
<comment type="caution">
    <text evidence="21">The sequence shown here is derived from an EMBL/GenBank/DDBJ whole genome shotgun (WGS) entry which is preliminary data.</text>
</comment>
<keyword evidence="14" id="KW-0443">Lipid metabolism</keyword>
<reference evidence="21" key="1">
    <citation type="submission" date="2020-11" db="EMBL/GenBank/DDBJ databases">
        <authorList>
            <consortium name="DOE Joint Genome Institute"/>
            <person name="Ahrendt S."/>
            <person name="Riley R."/>
            <person name="Andreopoulos W."/>
            <person name="Labutti K."/>
            <person name="Pangilinan J."/>
            <person name="Ruiz-Duenas F.J."/>
            <person name="Barrasa J.M."/>
            <person name="Sanchez-Garcia M."/>
            <person name="Camarero S."/>
            <person name="Miyauchi S."/>
            <person name="Serrano A."/>
            <person name="Linde D."/>
            <person name="Babiker R."/>
            <person name="Drula E."/>
            <person name="Ayuso-Fernandez I."/>
            <person name="Pacheco R."/>
            <person name="Padilla G."/>
            <person name="Ferreira P."/>
            <person name="Barriuso J."/>
            <person name="Kellner H."/>
            <person name="Castanera R."/>
            <person name="Alfaro M."/>
            <person name="Ramirez L."/>
            <person name="Pisabarro A.G."/>
            <person name="Kuo A."/>
            <person name="Tritt A."/>
            <person name="Lipzen A."/>
            <person name="He G."/>
            <person name="Yan M."/>
            <person name="Ng V."/>
            <person name="Cullen D."/>
            <person name="Martin F."/>
            <person name="Rosso M.-N."/>
            <person name="Henrissat B."/>
            <person name="Hibbett D."/>
            <person name="Martinez A.T."/>
            <person name="Grigoriev I.V."/>
        </authorList>
    </citation>
    <scope>NUCLEOTIDE SEQUENCE</scope>
    <source>
        <strain evidence="21">CIRM-BRFM 674</strain>
    </source>
</reference>
<evidence type="ECO:0000256" key="19">
    <source>
        <dbReference type="SAM" id="SignalP"/>
    </source>
</evidence>
<organism evidence="21 22">
    <name type="scientific">Pholiota conissans</name>
    <dbReference type="NCBI Taxonomy" id="109636"/>
    <lineage>
        <taxon>Eukaryota</taxon>
        <taxon>Fungi</taxon>
        <taxon>Dikarya</taxon>
        <taxon>Basidiomycota</taxon>
        <taxon>Agaricomycotina</taxon>
        <taxon>Agaricomycetes</taxon>
        <taxon>Agaricomycetidae</taxon>
        <taxon>Agaricales</taxon>
        <taxon>Agaricineae</taxon>
        <taxon>Strophariaceae</taxon>
        <taxon>Pholiota</taxon>
    </lineage>
</organism>
<evidence type="ECO:0000256" key="8">
    <source>
        <dbReference type="ARBA" id="ARBA00022753"/>
    </source>
</evidence>
<comment type="similarity">
    <text evidence="4">Belongs to the AB hydrolase superfamily. Lipase family.</text>
</comment>
<evidence type="ECO:0000256" key="17">
    <source>
        <dbReference type="ARBA" id="ARBA00024663"/>
    </source>
</evidence>
<protein>
    <recommendedName>
        <fullName evidence="6">triacylglycerol lipase</fullName>
        <ecNumber evidence="6">3.1.1.3</ecNumber>
    </recommendedName>
    <alternativeName>
        <fullName evidence="18">Autophagy-related protein 15</fullName>
    </alternativeName>
</protein>
<evidence type="ECO:0000256" key="10">
    <source>
        <dbReference type="ARBA" id="ARBA00022963"/>
    </source>
</evidence>
<keyword evidence="7" id="KW-0812">Transmembrane</keyword>
<dbReference type="GO" id="GO:0006660">
    <property type="term" value="P:phosphatidylserine catabolic process"/>
    <property type="evidence" value="ECO:0007669"/>
    <property type="project" value="TreeGrafter"/>
</dbReference>
<dbReference type="Gene3D" id="3.40.50.1820">
    <property type="entry name" value="alpha/beta hydrolase"/>
    <property type="match status" value="1"/>
</dbReference>
<evidence type="ECO:0000313" key="21">
    <source>
        <dbReference type="EMBL" id="KAF9475094.1"/>
    </source>
</evidence>
<evidence type="ECO:0000259" key="20">
    <source>
        <dbReference type="Pfam" id="PF01764"/>
    </source>
</evidence>
<comment type="catalytic activity">
    <reaction evidence="1">
        <text>a triacylglycerol + H2O = a diacylglycerol + a fatty acid + H(+)</text>
        <dbReference type="Rhea" id="RHEA:12044"/>
        <dbReference type="ChEBI" id="CHEBI:15377"/>
        <dbReference type="ChEBI" id="CHEBI:15378"/>
        <dbReference type="ChEBI" id="CHEBI:17855"/>
        <dbReference type="ChEBI" id="CHEBI:18035"/>
        <dbReference type="ChEBI" id="CHEBI:28868"/>
        <dbReference type="EC" id="3.1.1.3"/>
    </reaction>
</comment>
<dbReference type="InterPro" id="IPR002921">
    <property type="entry name" value="Fungal_lipase-type"/>
</dbReference>
<evidence type="ECO:0000256" key="5">
    <source>
        <dbReference type="ARBA" id="ARBA00011137"/>
    </source>
</evidence>
<sequence length="423" mass="46083">MLVTSAASLLVPLLSWLSGDKPSNALTHDPPSLQFELRHLHAVSANSAHVMFSDVFPQALTSLAAMNDSTGSTKATYTVGTRKTKTFRPSSFAAHARARLRSMRFGENEWLDWGEDEITSPDVESRASLLELAKMTNNAYVEPDDPAWYDLEGKWNITYPFGWEPESDGFRGHVFATPDNSTIVISIKGTSAGLFGSGGVTAKKDKLNDNLLFSCCCARVDWTWTTVCGCYRGGWKCDQSCVEDALAVESLFYPIGTNLYNNVSYMYPHANVWMIGHSLGGALASLVGVTFGLPVIAFESPGERLAATRLHLPSPPSTHHVTHVYHTADPIAMGTCNGVLSSCALGGYALETACHIGKSIVYDTVSDADWTVDVRTHGIVNVIEKLLADPWPPSQEAGREVPEAKVEEDCTECYSWEFGDFPA</sequence>
<comment type="subunit">
    <text evidence="5">Binds to both phosphatidylinositol (PI) and phosphatidylinositol 3,5-bisphosphate (PIP2).</text>
</comment>
<comment type="function">
    <text evidence="17">Lipase which is essential for lysis of subvacuolar cytoplasm to vacuole targeted bodies and intravacuolar autophagic bodies. Involved in the lysis of intravacuolar multivesicular body (MVB) vesicles. The intravacuolar membrane disintegration by ATG15 is critical to life span extension.</text>
</comment>
<evidence type="ECO:0000256" key="12">
    <source>
        <dbReference type="ARBA" id="ARBA00022989"/>
    </source>
</evidence>
<keyword evidence="16" id="KW-0325">Glycoprotein</keyword>
<dbReference type="GO" id="GO:0034727">
    <property type="term" value="P:piecemeal microautophagy of the nucleus"/>
    <property type="evidence" value="ECO:0007669"/>
    <property type="project" value="TreeGrafter"/>
</dbReference>
<keyword evidence="8" id="KW-0967">Endosome</keyword>
<evidence type="ECO:0000313" key="22">
    <source>
        <dbReference type="Proteomes" id="UP000807469"/>
    </source>
</evidence>
<accession>A0A9P5YUZ8</accession>
<evidence type="ECO:0000256" key="18">
    <source>
        <dbReference type="ARBA" id="ARBA00029828"/>
    </source>
</evidence>
<keyword evidence="12" id="KW-1133">Transmembrane helix</keyword>
<dbReference type="GO" id="GO:0046461">
    <property type="term" value="P:neutral lipid catabolic process"/>
    <property type="evidence" value="ECO:0007669"/>
    <property type="project" value="TreeGrafter"/>
</dbReference>
<dbReference type="OrthoDB" id="58570at2759"/>
<feature type="signal peptide" evidence="19">
    <location>
        <begin position="1"/>
        <end position="25"/>
    </location>
</feature>
<evidence type="ECO:0000256" key="15">
    <source>
        <dbReference type="ARBA" id="ARBA00023136"/>
    </source>
</evidence>
<proteinExistence type="inferred from homology"/>
<evidence type="ECO:0000256" key="1">
    <source>
        <dbReference type="ARBA" id="ARBA00001024"/>
    </source>
</evidence>
<dbReference type="GO" id="GO:0034496">
    <property type="term" value="P:multivesicular body membrane disassembly"/>
    <property type="evidence" value="ECO:0007669"/>
    <property type="project" value="TreeGrafter"/>
</dbReference>
<dbReference type="Pfam" id="PF01764">
    <property type="entry name" value="Lipase_3"/>
    <property type="match status" value="1"/>
</dbReference>
<dbReference type="EMBL" id="MU155347">
    <property type="protein sequence ID" value="KAF9475094.1"/>
    <property type="molecule type" value="Genomic_DNA"/>
</dbReference>
<keyword evidence="10" id="KW-0442">Lipid degradation</keyword>
<feature type="domain" description="Fungal lipase-type" evidence="20">
    <location>
        <begin position="263"/>
        <end position="289"/>
    </location>
</feature>
<keyword evidence="19" id="KW-0732">Signal</keyword>
<name>A0A9P5YUZ8_9AGAR</name>
<dbReference type="GO" id="GO:0004806">
    <property type="term" value="F:triacylglycerol lipase activity"/>
    <property type="evidence" value="ECO:0007669"/>
    <property type="project" value="UniProtKB-EC"/>
</dbReference>
<keyword evidence="9" id="KW-0378">Hydrolase</keyword>
<dbReference type="InterPro" id="IPR050805">
    <property type="entry name" value="ATG15_Lipase"/>
</dbReference>
<dbReference type="EC" id="3.1.1.3" evidence="6"/>
<keyword evidence="22" id="KW-1185">Reference proteome</keyword>
<comment type="subcellular location">
    <subcellularLocation>
        <location evidence="3">Endosome</location>
        <location evidence="3">Multivesicular body membrane</location>
        <topology evidence="3">Single-pass type II membrane protein</topology>
    </subcellularLocation>
    <subcellularLocation>
        <location evidence="2">Prevacuolar compartment membrane</location>
        <topology evidence="2">Single-pass type II membrane protein</topology>
    </subcellularLocation>
</comment>
<evidence type="ECO:0000256" key="2">
    <source>
        <dbReference type="ARBA" id="ARBA00004270"/>
    </source>
</evidence>
<dbReference type="GO" id="GO:0005775">
    <property type="term" value="C:vacuolar lumen"/>
    <property type="evidence" value="ECO:0007669"/>
    <property type="project" value="TreeGrafter"/>
</dbReference>
<evidence type="ECO:0000256" key="3">
    <source>
        <dbReference type="ARBA" id="ARBA00004343"/>
    </source>
</evidence>